<dbReference type="SUPFAM" id="SSF55781">
    <property type="entry name" value="GAF domain-like"/>
    <property type="match status" value="1"/>
</dbReference>
<dbReference type="Pfam" id="PF13188">
    <property type="entry name" value="PAS_8"/>
    <property type="match status" value="1"/>
</dbReference>
<accession>A0A0D8J6S2</accession>
<reference evidence="7 8" key="1">
    <citation type="submission" date="2014-09" db="EMBL/GenBank/DDBJ databases">
        <title>Draft Genome Sequence of Draconibacterium sp. JN14CK-3.</title>
        <authorList>
            <person name="Dong C."/>
            <person name="Lai Q."/>
            <person name="Shao Z."/>
        </authorList>
    </citation>
    <scope>NUCLEOTIDE SEQUENCE [LARGE SCALE GENOMIC DNA]</scope>
    <source>
        <strain evidence="7 8">JN14CK-3</strain>
    </source>
</reference>
<dbReference type="EMBL" id="JRHC01000005">
    <property type="protein sequence ID" value="KJF42602.1"/>
    <property type="molecule type" value="Genomic_DNA"/>
</dbReference>
<keyword evidence="4" id="KW-0808">Transferase</keyword>
<dbReference type="SMART" id="SM00091">
    <property type="entry name" value="PAS"/>
    <property type="match status" value="1"/>
</dbReference>
<dbReference type="PROSITE" id="PS50112">
    <property type="entry name" value="PAS"/>
    <property type="match status" value="1"/>
</dbReference>
<dbReference type="STRING" id="1544798.LH29_18845"/>
<dbReference type="Pfam" id="PF13426">
    <property type="entry name" value="PAS_9"/>
    <property type="match status" value="1"/>
</dbReference>
<evidence type="ECO:0000313" key="7">
    <source>
        <dbReference type="EMBL" id="KJF42602.1"/>
    </source>
</evidence>
<organism evidence="7 8">
    <name type="scientific">Draconibacterium sediminis</name>
    <dbReference type="NCBI Taxonomy" id="1544798"/>
    <lineage>
        <taxon>Bacteria</taxon>
        <taxon>Pseudomonadati</taxon>
        <taxon>Bacteroidota</taxon>
        <taxon>Bacteroidia</taxon>
        <taxon>Marinilabiliales</taxon>
        <taxon>Prolixibacteraceae</taxon>
        <taxon>Draconibacterium</taxon>
    </lineage>
</organism>
<evidence type="ECO:0000256" key="2">
    <source>
        <dbReference type="ARBA" id="ARBA00012438"/>
    </source>
</evidence>
<dbReference type="Proteomes" id="UP000032544">
    <property type="component" value="Unassembled WGS sequence"/>
</dbReference>
<name>A0A0D8J6S2_9BACT</name>
<dbReference type="InterPro" id="IPR052162">
    <property type="entry name" value="Sensor_kinase/Photoreceptor"/>
</dbReference>
<sequence>MTNQADQKIAHLQTIITAIRKIQHLIISGKDPETILEKTCEILVDTRGYYFAWITLFDEKRNTKFFTGAGAISVINNIRNQATSKGFPDQLWQTLSNTSETVHSGLPGEFLIDLDTTEWTPFLAEIKDDQQTLGILCVAMPATDSKHQVEEVGLDDLAQGLAFALTKFKQHNELKANELRYKNLVDSLNDGVLIIQDEITKFVNQSLCRLTGYTEKEILENPFITLVAPEERELVIQLYTNFVTGKSSQTHYDSAAVTKSGETFSVEVTINQTVYDDRPAIMVILHDNSELKKSMEQLKESEEYFRFLSDSAFEGIIVHDRGVILDVNATLLKITGYSREDNW</sequence>
<dbReference type="InterPro" id="IPR000014">
    <property type="entry name" value="PAS"/>
</dbReference>
<evidence type="ECO:0000259" key="6">
    <source>
        <dbReference type="PROSITE" id="PS50112"/>
    </source>
</evidence>
<dbReference type="OrthoDB" id="9759607at2"/>
<evidence type="ECO:0000256" key="3">
    <source>
        <dbReference type="ARBA" id="ARBA00022553"/>
    </source>
</evidence>
<dbReference type="SUPFAM" id="SSF55785">
    <property type="entry name" value="PYP-like sensor domain (PAS domain)"/>
    <property type="match status" value="2"/>
</dbReference>
<gene>
    <name evidence="7" type="ORF">LH29_18845</name>
</gene>
<keyword evidence="3" id="KW-0597">Phosphoprotein</keyword>
<keyword evidence="5" id="KW-0418">Kinase</keyword>
<dbReference type="Gene3D" id="3.30.450.20">
    <property type="entry name" value="PAS domain"/>
    <property type="match status" value="2"/>
</dbReference>
<evidence type="ECO:0000256" key="1">
    <source>
        <dbReference type="ARBA" id="ARBA00000085"/>
    </source>
</evidence>
<dbReference type="NCBIfam" id="TIGR00229">
    <property type="entry name" value="sensory_box"/>
    <property type="match status" value="2"/>
</dbReference>
<feature type="domain" description="PAS" evidence="6">
    <location>
        <begin position="202"/>
        <end position="246"/>
    </location>
</feature>
<dbReference type="PANTHER" id="PTHR43304:SF1">
    <property type="entry name" value="PAC DOMAIN-CONTAINING PROTEIN"/>
    <property type="match status" value="1"/>
</dbReference>
<dbReference type="EC" id="2.7.13.3" evidence="2"/>
<keyword evidence="8" id="KW-1185">Reference proteome</keyword>
<comment type="caution">
    <text evidence="7">The sequence shown here is derived from an EMBL/GenBank/DDBJ whole genome shotgun (WGS) entry which is preliminary data.</text>
</comment>
<dbReference type="PANTHER" id="PTHR43304">
    <property type="entry name" value="PHYTOCHROME-LIKE PROTEIN CPH1"/>
    <property type="match status" value="1"/>
</dbReference>
<dbReference type="InterPro" id="IPR035965">
    <property type="entry name" value="PAS-like_dom_sf"/>
</dbReference>
<dbReference type="AlphaFoldDB" id="A0A0D8J6S2"/>
<protein>
    <recommendedName>
        <fullName evidence="2">histidine kinase</fullName>
        <ecNumber evidence="2">2.7.13.3</ecNumber>
    </recommendedName>
</protein>
<dbReference type="GO" id="GO:0004673">
    <property type="term" value="F:protein histidine kinase activity"/>
    <property type="evidence" value="ECO:0007669"/>
    <property type="project" value="UniProtKB-EC"/>
</dbReference>
<proteinExistence type="predicted"/>
<evidence type="ECO:0000256" key="4">
    <source>
        <dbReference type="ARBA" id="ARBA00022679"/>
    </source>
</evidence>
<dbReference type="RefSeq" id="WP_045032435.1">
    <property type="nucleotide sequence ID" value="NZ_JRHC01000005.1"/>
</dbReference>
<evidence type="ECO:0000256" key="5">
    <source>
        <dbReference type="ARBA" id="ARBA00022777"/>
    </source>
</evidence>
<evidence type="ECO:0000313" key="8">
    <source>
        <dbReference type="Proteomes" id="UP000032544"/>
    </source>
</evidence>
<dbReference type="CDD" id="cd00130">
    <property type="entry name" value="PAS"/>
    <property type="match status" value="1"/>
</dbReference>
<comment type="catalytic activity">
    <reaction evidence="1">
        <text>ATP + protein L-histidine = ADP + protein N-phospho-L-histidine.</text>
        <dbReference type="EC" id="2.7.13.3"/>
    </reaction>
</comment>